<dbReference type="OrthoDB" id="2829902at2"/>
<evidence type="ECO:0000313" key="1">
    <source>
        <dbReference type="EMBL" id="SET93421.1"/>
    </source>
</evidence>
<accession>A0A1I0I9S3</accession>
<organism evidence="1 2">
    <name type="scientific">Salinibacillus kushneri</name>
    <dbReference type="NCBI Taxonomy" id="237682"/>
    <lineage>
        <taxon>Bacteria</taxon>
        <taxon>Bacillati</taxon>
        <taxon>Bacillota</taxon>
        <taxon>Bacilli</taxon>
        <taxon>Bacillales</taxon>
        <taxon>Bacillaceae</taxon>
        <taxon>Salinibacillus</taxon>
    </lineage>
</organism>
<dbReference type="PROSITE" id="PS51257">
    <property type="entry name" value="PROKAR_LIPOPROTEIN"/>
    <property type="match status" value="1"/>
</dbReference>
<dbReference type="Proteomes" id="UP000199095">
    <property type="component" value="Unassembled WGS sequence"/>
</dbReference>
<dbReference type="AlphaFoldDB" id="A0A1I0I9S3"/>
<name>A0A1I0I9S3_9BACI</name>
<reference evidence="2" key="1">
    <citation type="submission" date="2016-10" db="EMBL/GenBank/DDBJ databases">
        <authorList>
            <person name="Varghese N."/>
            <person name="Submissions S."/>
        </authorList>
    </citation>
    <scope>NUCLEOTIDE SEQUENCE [LARGE SCALE GENOMIC DNA]</scope>
    <source>
        <strain evidence="2">CGMCC 1.3566</strain>
    </source>
</reference>
<sequence>MKRWVLFMSMMLIFIGCSENEENQELDVTDNKENTEQTEEAKALPETLSIPVMTKENSVTIHLENAPLLGHYLSTAKDDVNEIGQTFRAQLLTEETDDALYMMSYACQGEESICSYLLVEKGKEEESVIPLTDLASFVSYQLSPDQEKIMLYFERVINGKKKHHIQVVDLYEHKILSLNNEDLTEQVLDYNYSIESMEWVDTNKIKIRVPSSIHFDEKKKNTDNLGDDFILFEVS</sequence>
<gene>
    <name evidence="1" type="ORF">SAMN05421676_11168</name>
</gene>
<evidence type="ECO:0000313" key="2">
    <source>
        <dbReference type="Proteomes" id="UP000199095"/>
    </source>
</evidence>
<evidence type="ECO:0008006" key="3">
    <source>
        <dbReference type="Google" id="ProtNLM"/>
    </source>
</evidence>
<dbReference type="RefSeq" id="WP_093136895.1">
    <property type="nucleotide sequence ID" value="NZ_FOHJ01000011.1"/>
</dbReference>
<keyword evidence="2" id="KW-1185">Reference proteome</keyword>
<proteinExistence type="predicted"/>
<dbReference type="EMBL" id="FOHJ01000011">
    <property type="protein sequence ID" value="SET93421.1"/>
    <property type="molecule type" value="Genomic_DNA"/>
</dbReference>
<protein>
    <recommendedName>
        <fullName evidence="3">Lipoprotein</fullName>
    </recommendedName>
</protein>